<evidence type="ECO:0000313" key="3">
    <source>
        <dbReference type="Proteomes" id="UP000270094"/>
    </source>
</evidence>
<dbReference type="SMART" id="SM00198">
    <property type="entry name" value="SCP"/>
    <property type="match status" value="1"/>
</dbReference>
<dbReference type="CDD" id="cd05380">
    <property type="entry name" value="CAP_euk"/>
    <property type="match status" value="1"/>
</dbReference>
<accession>A0A3P7JHR0</accession>
<dbReference type="SUPFAM" id="SSF55797">
    <property type="entry name" value="PR-1-like"/>
    <property type="match status" value="1"/>
</dbReference>
<keyword evidence="3" id="KW-1185">Reference proteome</keyword>
<evidence type="ECO:0000259" key="1">
    <source>
        <dbReference type="SMART" id="SM00198"/>
    </source>
</evidence>
<evidence type="ECO:0000313" key="2">
    <source>
        <dbReference type="EMBL" id="VDM79419.1"/>
    </source>
</evidence>
<feature type="domain" description="SCP" evidence="1">
    <location>
        <begin position="2"/>
        <end position="121"/>
    </location>
</feature>
<dbReference type="InterPro" id="IPR014044">
    <property type="entry name" value="CAP_dom"/>
</dbReference>
<dbReference type="Proteomes" id="UP000270094">
    <property type="component" value="Unassembled WGS sequence"/>
</dbReference>
<reference evidence="2 3" key="1">
    <citation type="submission" date="2018-11" db="EMBL/GenBank/DDBJ databases">
        <authorList>
            <consortium name="Pathogen Informatics"/>
        </authorList>
    </citation>
    <scope>NUCLEOTIDE SEQUENCE [LARGE SCALE GENOMIC DNA]</scope>
</reference>
<dbReference type="Pfam" id="PF00188">
    <property type="entry name" value="CAP"/>
    <property type="match status" value="1"/>
</dbReference>
<organism evidence="2 3">
    <name type="scientific">Strongylus vulgaris</name>
    <name type="common">Blood worm</name>
    <dbReference type="NCBI Taxonomy" id="40348"/>
    <lineage>
        <taxon>Eukaryota</taxon>
        <taxon>Metazoa</taxon>
        <taxon>Ecdysozoa</taxon>
        <taxon>Nematoda</taxon>
        <taxon>Chromadorea</taxon>
        <taxon>Rhabditida</taxon>
        <taxon>Rhabditina</taxon>
        <taxon>Rhabditomorpha</taxon>
        <taxon>Strongyloidea</taxon>
        <taxon>Strongylidae</taxon>
        <taxon>Strongylus</taxon>
    </lineage>
</organism>
<dbReference type="PANTHER" id="PTHR10334">
    <property type="entry name" value="CYSTEINE-RICH SECRETORY PROTEIN-RELATED"/>
    <property type="match status" value="1"/>
</dbReference>
<name>A0A3P7JHR0_STRVU</name>
<gene>
    <name evidence="2" type="ORF">SVUK_LOCUS14417</name>
</gene>
<dbReference type="OrthoDB" id="5874910at2759"/>
<protein>
    <recommendedName>
        <fullName evidence="1">SCP domain-containing protein</fullName>
    </recommendedName>
</protein>
<dbReference type="EMBL" id="UYYB01105076">
    <property type="protein sequence ID" value="VDM79419.1"/>
    <property type="molecule type" value="Genomic_DNA"/>
</dbReference>
<dbReference type="InterPro" id="IPR001283">
    <property type="entry name" value="CRISP-related"/>
</dbReference>
<dbReference type="Gene3D" id="3.40.33.10">
    <property type="entry name" value="CAP"/>
    <property type="match status" value="1"/>
</dbReference>
<sequence>MNMYRMRYDKNLEKDAQKYADSCPTSASQLSTRSNYGENIEVIEDTSISCADAIVQALQSWWNQISVTPVNSKMKYTQVLEQSASAPTKFTQMAWGASYKVGCGVKRCSSGTVVVCRYYVSKDSDNS</sequence>
<proteinExistence type="predicted"/>
<dbReference type="InterPro" id="IPR035940">
    <property type="entry name" value="CAP_sf"/>
</dbReference>
<dbReference type="AlphaFoldDB" id="A0A3P7JHR0"/>